<dbReference type="EMBL" id="NBWU01000004">
    <property type="protein sequence ID" value="PCE63927.1"/>
    <property type="molecule type" value="Genomic_DNA"/>
</dbReference>
<proteinExistence type="predicted"/>
<reference evidence="1 2" key="1">
    <citation type="submission" date="2017-04" db="EMBL/GenBank/DDBJ databases">
        <title>A new member of the family Flavobacteriaceae isolated from ascidians.</title>
        <authorList>
            <person name="Chen L."/>
        </authorList>
    </citation>
    <scope>NUCLEOTIDE SEQUENCE [LARGE SCALE GENOMIC DNA]</scope>
    <source>
        <strain evidence="1 2">HQA918</strain>
    </source>
</reference>
<evidence type="ECO:0000313" key="1">
    <source>
        <dbReference type="EMBL" id="PCE63927.1"/>
    </source>
</evidence>
<sequence>MFLGLTLFYFLGIFLVKNQKSFLQGKTRPKKRELTPKVSEFLFYDDTQVDASEKKAYLNLVIELKELAKDAYYRKALAEILFDLRSDVSGDAKKRLCALYKYLGLQEYSKTKLNSWRWEVVAQGIIELTWMEVSDAYGIIAEFLNDKRSVVRKQAEIALVTLNADGIRLFLDTTRYGISEWQQLKLLEVLRLAKDFDPPRFKNWLNSKNRDVVLFALRLMKHYHQNDADAALVSLIAHRNNEVKREALDCIKKFGVLKALPELVKQYWNLNGDVRLEVLDVFAVLGDESYLEFLQKVRDREHSSTLTSKAMHALNAIGNVVMPDLGEPEPETTENVETEETEVLSFEDTMHTVSSLMVTSEGREPEEKEKEVLVEEDKPQSEETQVPLALPNLLGALDIQMQSMPDEEGSYDSEALQENKAKEKEEVQDDTHLEWKAFQDTEPPEEAWFPFEDPSADLPEHYSVWSQLFDRADESSQWYLLEQMEELADAKDMEFLEHYAKDAPKGFAKQIGKVRLAILDRIPVTCEEESREEIPQKNNPEEHVNLGGLQWTSSPTAIGIDSVIQAKTIEKEQPESEITSKEKASLEYCFSLKSLDVEAEEVKGFNLFDLNFSLDGFPKPENRPS</sequence>
<dbReference type="AlphaFoldDB" id="A0A2A4G5J9"/>
<dbReference type="Gene3D" id="1.25.10.10">
    <property type="entry name" value="Leucine-rich Repeat Variant"/>
    <property type="match status" value="1"/>
</dbReference>
<accession>A0A2A4G5J9</accession>
<dbReference type="Proteomes" id="UP000219559">
    <property type="component" value="Unassembled WGS sequence"/>
</dbReference>
<evidence type="ECO:0008006" key="3">
    <source>
        <dbReference type="Google" id="ProtNLM"/>
    </source>
</evidence>
<comment type="caution">
    <text evidence="1">The sequence shown here is derived from an EMBL/GenBank/DDBJ whole genome shotgun (WGS) entry which is preliminary data.</text>
</comment>
<organism evidence="1 2">
    <name type="scientific">Sediminicola luteus</name>
    <dbReference type="NCBI Taxonomy" id="319238"/>
    <lineage>
        <taxon>Bacteria</taxon>
        <taxon>Pseudomonadati</taxon>
        <taxon>Bacteroidota</taxon>
        <taxon>Flavobacteriia</taxon>
        <taxon>Flavobacteriales</taxon>
        <taxon>Flavobacteriaceae</taxon>
        <taxon>Sediminicola</taxon>
    </lineage>
</organism>
<keyword evidence="2" id="KW-1185">Reference proteome</keyword>
<protein>
    <recommendedName>
        <fullName evidence="3">HEAT repeat domain-containing protein</fullName>
    </recommendedName>
</protein>
<name>A0A2A4G5J9_9FLAO</name>
<gene>
    <name evidence="1" type="ORF">B7P33_11775</name>
</gene>
<evidence type="ECO:0000313" key="2">
    <source>
        <dbReference type="Proteomes" id="UP000219559"/>
    </source>
</evidence>
<dbReference type="InterPro" id="IPR011989">
    <property type="entry name" value="ARM-like"/>
</dbReference>
<dbReference type="InterPro" id="IPR016024">
    <property type="entry name" value="ARM-type_fold"/>
</dbReference>
<dbReference type="SUPFAM" id="SSF48371">
    <property type="entry name" value="ARM repeat"/>
    <property type="match status" value="1"/>
</dbReference>